<dbReference type="InterPro" id="IPR015424">
    <property type="entry name" value="PyrdxlP-dep_Trfase"/>
</dbReference>
<accession>A0A2T2NNQ0</accession>
<evidence type="ECO:0000313" key="8">
    <source>
        <dbReference type="Proteomes" id="UP000240883"/>
    </source>
</evidence>
<dbReference type="InterPro" id="IPR015422">
    <property type="entry name" value="PyrdxlP-dep_Trfase_small"/>
</dbReference>
<dbReference type="PRINTS" id="PR00753">
    <property type="entry name" value="ACCSYNTHASE"/>
</dbReference>
<keyword evidence="8" id="KW-1185">Reference proteome</keyword>
<gene>
    <name evidence="7" type="ORF">BS50DRAFT_634440</name>
</gene>
<evidence type="ECO:0000256" key="2">
    <source>
        <dbReference type="ARBA" id="ARBA00007441"/>
    </source>
</evidence>
<evidence type="ECO:0000256" key="4">
    <source>
        <dbReference type="ARBA" id="ARBA00022679"/>
    </source>
</evidence>
<reference evidence="7 8" key="1">
    <citation type="journal article" date="2018" name="Front. Microbiol.">
        <title>Genome-Wide Analysis of Corynespora cassiicola Leaf Fall Disease Putative Effectors.</title>
        <authorList>
            <person name="Lopez D."/>
            <person name="Ribeiro S."/>
            <person name="Label P."/>
            <person name="Fumanal B."/>
            <person name="Venisse J.S."/>
            <person name="Kohler A."/>
            <person name="de Oliveira R.R."/>
            <person name="Labutti K."/>
            <person name="Lipzen A."/>
            <person name="Lail K."/>
            <person name="Bauer D."/>
            <person name="Ohm R.A."/>
            <person name="Barry K.W."/>
            <person name="Spatafora J."/>
            <person name="Grigoriev I.V."/>
            <person name="Martin F.M."/>
            <person name="Pujade-Renaud V."/>
        </authorList>
    </citation>
    <scope>NUCLEOTIDE SEQUENCE [LARGE SCALE GENOMIC DNA]</scope>
    <source>
        <strain evidence="7 8">Philippines</strain>
    </source>
</reference>
<dbReference type="InterPro" id="IPR050478">
    <property type="entry name" value="Ethylene_sulfur-biosynth"/>
</dbReference>
<dbReference type="Pfam" id="PF00155">
    <property type="entry name" value="Aminotran_1_2"/>
    <property type="match status" value="1"/>
</dbReference>
<organism evidence="7 8">
    <name type="scientific">Corynespora cassiicola Philippines</name>
    <dbReference type="NCBI Taxonomy" id="1448308"/>
    <lineage>
        <taxon>Eukaryota</taxon>
        <taxon>Fungi</taxon>
        <taxon>Dikarya</taxon>
        <taxon>Ascomycota</taxon>
        <taxon>Pezizomycotina</taxon>
        <taxon>Dothideomycetes</taxon>
        <taxon>Pleosporomycetidae</taxon>
        <taxon>Pleosporales</taxon>
        <taxon>Corynesporascaceae</taxon>
        <taxon>Corynespora</taxon>
    </lineage>
</organism>
<dbReference type="EMBL" id="KZ678135">
    <property type="protein sequence ID" value="PSN66999.1"/>
    <property type="molecule type" value="Genomic_DNA"/>
</dbReference>
<dbReference type="PANTHER" id="PTHR43795">
    <property type="entry name" value="BIFUNCTIONAL ASPARTATE AMINOTRANSFERASE AND GLUTAMATE/ASPARTATE-PREPHENATE AMINOTRANSFERASE-RELATED"/>
    <property type="match status" value="1"/>
</dbReference>
<dbReference type="Proteomes" id="UP000240883">
    <property type="component" value="Unassembled WGS sequence"/>
</dbReference>
<dbReference type="AlphaFoldDB" id="A0A2T2NNQ0"/>
<name>A0A2T2NNQ0_CORCC</name>
<dbReference type="OrthoDB" id="7042322at2759"/>
<evidence type="ECO:0000256" key="3">
    <source>
        <dbReference type="ARBA" id="ARBA00022576"/>
    </source>
</evidence>
<keyword evidence="4 7" id="KW-0808">Transferase</keyword>
<comment type="similarity">
    <text evidence="2">Belongs to the class-I pyridoxal-phosphate-dependent aminotransferase family.</text>
</comment>
<dbReference type="InterPro" id="IPR015421">
    <property type="entry name" value="PyrdxlP-dep_Trfase_major"/>
</dbReference>
<dbReference type="GO" id="GO:0008483">
    <property type="term" value="F:transaminase activity"/>
    <property type="evidence" value="ECO:0007669"/>
    <property type="project" value="UniProtKB-KW"/>
</dbReference>
<dbReference type="Gene3D" id="3.90.1150.10">
    <property type="entry name" value="Aspartate Aminotransferase, domain 1"/>
    <property type="match status" value="1"/>
</dbReference>
<comment type="cofactor">
    <cofactor evidence="1">
        <name>pyridoxal 5'-phosphate</name>
        <dbReference type="ChEBI" id="CHEBI:597326"/>
    </cofactor>
</comment>
<sequence>MALSDRMRSTVESVMPKIATQVAQRSSSNPPIDFGTAENWLIRPELVEFFKNRISQELVEQDFSYQKGFSGDPRLISTLADTFNRLFSPKIPVDASHVVVGPGGAAILESLLINICDPGDGMLVLAPFWSGFHFQFDVGPKVKIIPVTSPDANVLNENVVQDLENALARAERKPKGVVLCNPHNPLGQCYTKSALEAICKFCEKHDLHIISDEIYALSTYESADLPDPVPYVSLLGLDFKAMGVDLARAHVIWSVSKDFGCSGFRLGALVTQGSPAMACGVAMAANTQVSGLTAVAVSSLLSDSSATDKFINLNRKRLACAYETMAAFLRGRHIQYVPACAGIYIWVKLSKKVQSWDQEAELTKLLAEKQVAVSAGKSYAAREPGWYRLSFAIEPEKMQEGLKRLAGGIEVFEKESK</sequence>
<dbReference type="GO" id="GO:0006520">
    <property type="term" value="P:amino acid metabolic process"/>
    <property type="evidence" value="ECO:0007669"/>
    <property type="project" value="TreeGrafter"/>
</dbReference>
<dbReference type="STRING" id="1448308.A0A2T2NNQ0"/>
<feature type="domain" description="Aminotransferase class I/classII large" evidence="6">
    <location>
        <begin position="69"/>
        <end position="405"/>
    </location>
</feature>
<dbReference type="GO" id="GO:0030170">
    <property type="term" value="F:pyridoxal phosphate binding"/>
    <property type="evidence" value="ECO:0007669"/>
    <property type="project" value="InterPro"/>
</dbReference>
<evidence type="ECO:0000256" key="5">
    <source>
        <dbReference type="ARBA" id="ARBA00022898"/>
    </source>
</evidence>
<keyword evidence="3" id="KW-0032">Aminotransferase</keyword>
<evidence type="ECO:0000313" key="7">
    <source>
        <dbReference type="EMBL" id="PSN66999.1"/>
    </source>
</evidence>
<dbReference type="PANTHER" id="PTHR43795:SF32">
    <property type="entry name" value="AMINOTRANSFERASE GLII-RELATED"/>
    <property type="match status" value="1"/>
</dbReference>
<protein>
    <submittedName>
        <fullName evidence="7">PLP-dependent transferase</fullName>
    </submittedName>
</protein>
<dbReference type="InterPro" id="IPR004839">
    <property type="entry name" value="Aminotransferase_I/II_large"/>
</dbReference>
<evidence type="ECO:0000259" key="6">
    <source>
        <dbReference type="Pfam" id="PF00155"/>
    </source>
</evidence>
<dbReference type="Gene3D" id="3.40.640.10">
    <property type="entry name" value="Type I PLP-dependent aspartate aminotransferase-like (Major domain)"/>
    <property type="match status" value="1"/>
</dbReference>
<keyword evidence="5" id="KW-0663">Pyridoxal phosphate</keyword>
<evidence type="ECO:0000256" key="1">
    <source>
        <dbReference type="ARBA" id="ARBA00001933"/>
    </source>
</evidence>
<dbReference type="CDD" id="cd00609">
    <property type="entry name" value="AAT_like"/>
    <property type="match status" value="1"/>
</dbReference>
<proteinExistence type="inferred from homology"/>
<dbReference type="SUPFAM" id="SSF53383">
    <property type="entry name" value="PLP-dependent transferases"/>
    <property type="match status" value="1"/>
</dbReference>